<dbReference type="Ensembl" id="ENSAZOT00000031924.1">
    <property type="protein sequence ID" value="ENSAZOP00000029833.1"/>
    <property type="gene ID" value="ENSAZOG00000018654.1"/>
</dbReference>
<keyword evidence="3" id="KW-1185">Reference proteome</keyword>
<evidence type="ECO:0000256" key="1">
    <source>
        <dbReference type="SAM" id="MobiDB-lite"/>
    </source>
</evidence>
<evidence type="ECO:0000313" key="3">
    <source>
        <dbReference type="Proteomes" id="UP000694549"/>
    </source>
</evidence>
<name>A0A8B9W2U8_9AVES</name>
<accession>A0A8B9W2U8</accession>
<organism evidence="2 3">
    <name type="scientific">Anas zonorhyncha</name>
    <name type="common">Eastern spot-billed duck</name>
    <dbReference type="NCBI Taxonomy" id="75864"/>
    <lineage>
        <taxon>Eukaryota</taxon>
        <taxon>Metazoa</taxon>
        <taxon>Chordata</taxon>
        <taxon>Craniata</taxon>
        <taxon>Vertebrata</taxon>
        <taxon>Euteleostomi</taxon>
        <taxon>Archelosauria</taxon>
        <taxon>Archosauria</taxon>
        <taxon>Dinosauria</taxon>
        <taxon>Saurischia</taxon>
        <taxon>Theropoda</taxon>
        <taxon>Coelurosauria</taxon>
        <taxon>Aves</taxon>
        <taxon>Neognathae</taxon>
        <taxon>Galloanserae</taxon>
        <taxon>Anseriformes</taxon>
        <taxon>Anatidae</taxon>
        <taxon>Anatinae</taxon>
        <taxon>Anas</taxon>
    </lineage>
</organism>
<evidence type="ECO:0008006" key="4">
    <source>
        <dbReference type="Google" id="ProtNLM"/>
    </source>
</evidence>
<sequence>MAEPGALGVSPKQSKKQQRLFCFLPLGPLLGPSHLCDFVDVGAVPLLAPNQHHPRAVPGDFYASQGAADLNPGAWPSPGCSQPFPVTPSIPASPSHPAFPSVLVSPRTAASSPAPPPPPAPAPSGGSGELAAARRRLVAAEGRRKAAAELEGRVLQVHCALRHAELRLAARAETLGRLGAGVAQAQLALAAQGQRLQKGLRRRSRLRSAPLLAAARALRSCVPWAAPRSRRSAACRLPAAPRSPA</sequence>
<protein>
    <recommendedName>
        <fullName evidence="4">TMF-regulated nuclear protein 1</fullName>
    </recommendedName>
</protein>
<reference evidence="2" key="2">
    <citation type="submission" date="2025-09" db="UniProtKB">
        <authorList>
            <consortium name="Ensembl"/>
        </authorList>
    </citation>
    <scope>IDENTIFICATION</scope>
</reference>
<proteinExistence type="predicted"/>
<feature type="compositionally biased region" description="Pro residues" evidence="1">
    <location>
        <begin position="113"/>
        <end position="122"/>
    </location>
</feature>
<dbReference type="Proteomes" id="UP000694549">
    <property type="component" value="Unplaced"/>
</dbReference>
<evidence type="ECO:0000313" key="2">
    <source>
        <dbReference type="Ensembl" id="ENSAZOP00000029833.1"/>
    </source>
</evidence>
<feature type="region of interest" description="Disordered" evidence="1">
    <location>
        <begin position="86"/>
        <end position="131"/>
    </location>
</feature>
<reference evidence="2" key="1">
    <citation type="submission" date="2025-08" db="UniProtKB">
        <authorList>
            <consortium name="Ensembl"/>
        </authorList>
    </citation>
    <scope>IDENTIFICATION</scope>
</reference>
<dbReference type="AlphaFoldDB" id="A0A8B9W2U8"/>